<sequence>MSLLTQRCLLLALSLMLSLLGRPEKLTAQDVRPPNVIVVLCDNLGYGDVGCFGSKLHRTPHLDQMAAEGMKLTDLYAASGVCTPSRAALLTGCYPPRVDMHKSETGGAVLQPVSSKGLSPDEITIAELLKTKGYATTIIGKWHLGDQLPFLPTRQGFDSFYGIPYSDDMTPREGKPWPDLPLMRDEVVIDAPVDLNDATKLYTEEAIRFITENRERPFFLYLPQAMPGSTKAPYASDAFRGKSKNGPWGDSVEELDWSMGEILKSLKELKLDQQTLVIWTSDNGAPRRSPVQGSNEPLAGWGYTTAEGGMRVPTIAWWPGTISAGSACAEVASLMDLYPTIAGLAGASLPQDRVIDGKDILPLLKGEPGAKSPHEAFYYFMFDQLQAVRSGDWKLYLPLQEVKGGGWQQQKELFAEPRLFNLKEDLQETNNVAAQNPAVMKQMILLAEKIRADLGDDENPGPGRRSAGHFPEPTARVLP</sequence>
<dbReference type="CDD" id="cd16026">
    <property type="entry name" value="GALNS_like"/>
    <property type="match status" value="1"/>
</dbReference>
<dbReference type="InterPro" id="IPR000917">
    <property type="entry name" value="Sulfatase_N"/>
</dbReference>
<gene>
    <name evidence="8" type="ORF">C5Y96_09225</name>
</gene>
<dbReference type="GO" id="GO:0046872">
    <property type="term" value="F:metal ion binding"/>
    <property type="evidence" value="ECO:0007669"/>
    <property type="project" value="UniProtKB-KW"/>
</dbReference>
<evidence type="ECO:0000256" key="2">
    <source>
        <dbReference type="ARBA" id="ARBA00022723"/>
    </source>
</evidence>
<dbReference type="Pfam" id="PF00884">
    <property type="entry name" value="Sulfatase"/>
    <property type="match status" value="1"/>
</dbReference>
<dbReference type="EMBL" id="PUIA01000026">
    <property type="protein sequence ID" value="PQO35853.1"/>
    <property type="molecule type" value="Genomic_DNA"/>
</dbReference>
<evidence type="ECO:0000256" key="6">
    <source>
        <dbReference type="SAM" id="SignalP"/>
    </source>
</evidence>
<evidence type="ECO:0000313" key="9">
    <source>
        <dbReference type="Proteomes" id="UP000240009"/>
    </source>
</evidence>
<dbReference type="Pfam" id="PF14707">
    <property type="entry name" value="Sulfatase_C"/>
    <property type="match status" value="1"/>
</dbReference>
<dbReference type="PROSITE" id="PS00523">
    <property type="entry name" value="SULFATASE_1"/>
    <property type="match status" value="1"/>
</dbReference>
<proteinExistence type="inferred from homology"/>
<feature type="domain" description="Sulfatase N-terminal" evidence="7">
    <location>
        <begin position="34"/>
        <end position="347"/>
    </location>
</feature>
<dbReference type="PANTHER" id="PTHR42693">
    <property type="entry name" value="ARYLSULFATASE FAMILY MEMBER"/>
    <property type="match status" value="1"/>
</dbReference>
<reference evidence="8 9" key="1">
    <citation type="submission" date="2018-02" db="EMBL/GenBank/DDBJ databases">
        <title>Comparative genomes isolates from brazilian mangrove.</title>
        <authorList>
            <person name="Araujo J.E."/>
            <person name="Taketani R.G."/>
            <person name="Silva M.C.P."/>
            <person name="Loureco M.V."/>
            <person name="Andreote F.D."/>
        </authorList>
    </citation>
    <scope>NUCLEOTIDE SEQUENCE [LARGE SCALE GENOMIC DNA]</scope>
    <source>
        <strain evidence="8 9">HEX-2 MGV</strain>
    </source>
</reference>
<dbReference type="InterPro" id="IPR050738">
    <property type="entry name" value="Sulfatase"/>
</dbReference>
<comment type="caution">
    <text evidence="8">The sequence shown here is derived from an EMBL/GenBank/DDBJ whole genome shotgun (WGS) entry which is preliminary data.</text>
</comment>
<dbReference type="PANTHER" id="PTHR42693:SF53">
    <property type="entry name" value="ENDO-4-O-SULFATASE"/>
    <property type="match status" value="1"/>
</dbReference>
<dbReference type="AlphaFoldDB" id="A0A2S8FUN0"/>
<dbReference type="PROSITE" id="PS00149">
    <property type="entry name" value="SULFATASE_2"/>
    <property type="match status" value="1"/>
</dbReference>
<dbReference type="FunFam" id="3.40.720.10:FF:000004">
    <property type="entry name" value="Arylsulfatase E"/>
    <property type="match status" value="1"/>
</dbReference>
<accession>A0A2S8FUN0</accession>
<dbReference type="Gene3D" id="3.40.720.10">
    <property type="entry name" value="Alkaline Phosphatase, subunit A"/>
    <property type="match status" value="1"/>
</dbReference>
<evidence type="ECO:0000256" key="4">
    <source>
        <dbReference type="ARBA" id="ARBA00022837"/>
    </source>
</evidence>
<dbReference type="GO" id="GO:0004065">
    <property type="term" value="F:arylsulfatase activity"/>
    <property type="evidence" value="ECO:0007669"/>
    <property type="project" value="TreeGrafter"/>
</dbReference>
<dbReference type="OrthoDB" id="9783154at2"/>
<evidence type="ECO:0000256" key="1">
    <source>
        <dbReference type="ARBA" id="ARBA00008779"/>
    </source>
</evidence>
<evidence type="ECO:0000313" key="8">
    <source>
        <dbReference type="EMBL" id="PQO35853.1"/>
    </source>
</evidence>
<feature type="chain" id="PRO_5015556074" evidence="6">
    <location>
        <begin position="29"/>
        <end position="479"/>
    </location>
</feature>
<dbReference type="Proteomes" id="UP000240009">
    <property type="component" value="Unassembled WGS sequence"/>
</dbReference>
<dbReference type="Gene3D" id="3.30.1120.10">
    <property type="match status" value="1"/>
</dbReference>
<dbReference type="RefSeq" id="WP_105352397.1">
    <property type="nucleotide sequence ID" value="NZ_PUIA01000026.1"/>
</dbReference>
<feature type="signal peptide" evidence="6">
    <location>
        <begin position="1"/>
        <end position="28"/>
    </location>
</feature>
<comment type="similarity">
    <text evidence="1">Belongs to the sulfatase family.</text>
</comment>
<protein>
    <submittedName>
        <fullName evidence="8">Arylsulfatase</fullName>
    </submittedName>
</protein>
<organism evidence="8 9">
    <name type="scientific">Blastopirellula marina</name>
    <dbReference type="NCBI Taxonomy" id="124"/>
    <lineage>
        <taxon>Bacteria</taxon>
        <taxon>Pseudomonadati</taxon>
        <taxon>Planctomycetota</taxon>
        <taxon>Planctomycetia</taxon>
        <taxon>Pirellulales</taxon>
        <taxon>Pirellulaceae</taxon>
        <taxon>Blastopirellula</taxon>
    </lineage>
</organism>
<evidence type="ECO:0000259" key="7">
    <source>
        <dbReference type="Pfam" id="PF00884"/>
    </source>
</evidence>
<evidence type="ECO:0000256" key="5">
    <source>
        <dbReference type="SAM" id="MobiDB-lite"/>
    </source>
</evidence>
<evidence type="ECO:0000256" key="3">
    <source>
        <dbReference type="ARBA" id="ARBA00022801"/>
    </source>
</evidence>
<keyword evidence="6" id="KW-0732">Signal</keyword>
<feature type="region of interest" description="Disordered" evidence="5">
    <location>
        <begin position="453"/>
        <end position="479"/>
    </location>
</feature>
<dbReference type="SUPFAM" id="SSF53649">
    <property type="entry name" value="Alkaline phosphatase-like"/>
    <property type="match status" value="1"/>
</dbReference>
<dbReference type="InterPro" id="IPR017850">
    <property type="entry name" value="Alkaline_phosphatase_core_sf"/>
</dbReference>
<name>A0A2S8FUN0_9BACT</name>
<keyword evidence="3" id="KW-0378">Hydrolase</keyword>
<keyword evidence="4" id="KW-0106">Calcium</keyword>
<dbReference type="InterPro" id="IPR024607">
    <property type="entry name" value="Sulfatase_CS"/>
</dbReference>
<keyword evidence="2" id="KW-0479">Metal-binding</keyword>